<organism evidence="3">
    <name type="scientific">Strombidium inclinatum</name>
    <dbReference type="NCBI Taxonomy" id="197538"/>
    <lineage>
        <taxon>Eukaryota</taxon>
        <taxon>Sar</taxon>
        <taxon>Alveolata</taxon>
        <taxon>Ciliophora</taxon>
        <taxon>Intramacronucleata</taxon>
        <taxon>Spirotrichea</taxon>
        <taxon>Oligotrichia</taxon>
        <taxon>Strombidiidae</taxon>
        <taxon>Strombidium</taxon>
    </lineage>
</organism>
<dbReference type="EMBL" id="HBIH01038162">
    <property type="protein sequence ID" value="CAE0334773.1"/>
    <property type="molecule type" value="Transcribed_RNA"/>
</dbReference>
<evidence type="ECO:0000256" key="2">
    <source>
        <dbReference type="SAM" id="Phobius"/>
    </source>
</evidence>
<feature type="transmembrane region" description="Helical" evidence="2">
    <location>
        <begin position="178"/>
        <end position="197"/>
    </location>
</feature>
<dbReference type="PANTHER" id="PTHR31134:SF1">
    <property type="entry name" value="TRANSMEMBRANE PROTEIN 128"/>
    <property type="match status" value="1"/>
</dbReference>
<evidence type="ECO:0000256" key="1">
    <source>
        <dbReference type="SAM" id="MobiDB-lite"/>
    </source>
</evidence>
<accession>A0A7S3IZ80</accession>
<feature type="region of interest" description="Disordered" evidence="1">
    <location>
        <begin position="1"/>
        <end position="21"/>
    </location>
</feature>
<protein>
    <recommendedName>
        <fullName evidence="4">Transmembrane protein</fullName>
    </recommendedName>
</protein>
<feature type="transmembrane region" description="Helical" evidence="2">
    <location>
        <begin position="153"/>
        <end position="171"/>
    </location>
</feature>
<dbReference type="PANTHER" id="PTHR31134">
    <property type="entry name" value="TRANSMEMBRANE PROTEIN 128"/>
    <property type="match status" value="1"/>
</dbReference>
<dbReference type="AlphaFoldDB" id="A0A7S3IZ80"/>
<sequence length="203" mass="23247">MVQKVMGKTKTKKNERHAFDGVTTESELTEQQVNMLKREARKRKWVRRINWCSDRIQALFWVAVSGLIIYKTNFFRQLWENDDISPMFMALTLVCLGINVMIMLYVTVGMPLKGQEADIEKVPKLIPVMSIASVLMPIFLVIAIWPIWGILSIIYVFVLSFGYIFALSFLPGGRCGTLLFWLIVLGLATLSHLIPHANHDSSW</sequence>
<feature type="transmembrane region" description="Helical" evidence="2">
    <location>
        <begin position="87"/>
        <end position="108"/>
    </location>
</feature>
<gene>
    <name evidence="3" type="ORF">SINC0208_LOCUS15412</name>
</gene>
<dbReference type="Pfam" id="PF20479">
    <property type="entry name" value="TMEM128"/>
    <property type="match status" value="1"/>
</dbReference>
<dbReference type="InterPro" id="IPR033579">
    <property type="entry name" value="TMEM128"/>
</dbReference>
<keyword evidence="2" id="KW-0472">Membrane</keyword>
<feature type="transmembrane region" description="Helical" evidence="2">
    <location>
        <begin position="58"/>
        <end position="75"/>
    </location>
</feature>
<evidence type="ECO:0008006" key="4">
    <source>
        <dbReference type="Google" id="ProtNLM"/>
    </source>
</evidence>
<keyword evidence="2" id="KW-1133">Transmembrane helix</keyword>
<keyword evidence="2" id="KW-0812">Transmembrane</keyword>
<feature type="transmembrane region" description="Helical" evidence="2">
    <location>
        <begin position="128"/>
        <end position="147"/>
    </location>
</feature>
<reference evidence="3" key="1">
    <citation type="submission" date="2021-01" db="EMBL/GenBank/DDBJ databases">
        <authorList>
            <person name="Corre E."/>
            <person name="Pelletier E."/>
            <person name="Niang G."/>
            <person name="Scheremetjew M."/>
            <person name="Finn R."/>
            <person name="Kale V."/>
            <person name="Holt S."/>
            <person name="Cochrane G."/>
            <person name="Meng A."/>
            <person name="Brown T."/>
            <person name="Cohen L."/>
        </authorList>
    </citation>
    <scope>NUCLEOTIDE SEQUENCE</scope>
    <source>
        <strain evidence="3">S3</strain>
    </source>
</reference>
<evidence type="ECO:0000313" key="3">
    <source>
        <dbReference type="EMBL" id="CAE0334773.1"/>
    </source>
</evidence>
<name>A0A7S3IZ80_9SPIT</name>
<proteinExistence type="predicted"/>